<sequence>MKGETRQEKFRRIATKRMSRIFSNMNLIANLSNKKNYMYCQQEVDELFQAYHDKGKEIRAYFESQSTSQPLKEPCFKFAENMERDTSKETKEEKFKRVAENRINKVFSDMNLIANLSNRKHYTYSVQEVEELFQAYHDKGKEVRAYFEPLKEEFTFSN</sequence>
<dbReference type="Proteomes" id="UP000640930">
    <property type="component" value="Unassembled WGS sequence"/>
</dbReference>
<name>A0ABR8XF64_9BACL</name>
<evidence type="ECO:0000313" key="1">
    <source>
        <dbReference type="EMBL" id="MBD8027868.1"/>
    </source>
</evidence>
<gene>
    <name evidence="1" type="ORF">H9636_14540</name>
</gene>
<comment type="caution">
    <text evidence="1">The sequence shown here is derived from an EMBL/GenBank/DDBJ whole genome shotgun (WGS) entry which is preliminary data.</text>
</comment>
<accession>A0ABR8XF64</accession>
<dbReference type="EMBL" id="JACSQA010000026">
    <property type="protein sequence ID" value="MBD8027868.1"/>
    <property type="molecule type" value="Genomic_DNA"/>
</dbReference>
<protein>
    <submittedName>
        <fullName evidence="1">Uncharacterized protein</fullName>
    </submittedName>
</protein>
<dbReference type="RefSeq" id="WP_191708288.1">
    <property type="nucleotide sequence ID" value="NZ_JACSQA010000026.1"/>
</dbReference>
<evidence type="ECO:0000313" key="2">
    <source>
        <dbReference type="Proteomes" id="UP000640930"/>
    </source>
</evidence>
<reference evidence="1 2" key="1">
    <citation type="submission" date="2020-08" db="EMBL/GenBank/DDBJ databases">
        <title>A Genomic Blueprint of the Chicken Gut Microbiome.</title>
        <authorList>
            <person name="Gilroy R."/>
            <person name="Ravi A."/>
            <person name="Getino M."/>
            <person name="Pursley I."/>
            <person name="Horton D.L."/>
            <person name="Alikhan N.-F."/>
            <person name="Baker D."/>
            <person name="Gharbi K."/>
            <person name="Hall N."/>
            <person name="Watson M."/>
            <person name="Adriaenssens E.M."/>
            <person name="Foster-Nyarko E."/>
            <person name="Jarju S."/>
            <person name="Secka A."/>
            <person name="Antonio M."/>
            <person name="Oren A."/>
            <person name="Chaudhuri R."/>
            <person name="La Ragione R.M."/>
            <person name="Hildebrand F."/>
            <person name="Pallen M.J."/>
        </authorList>
    </citation>
    <scope>NUCLEOTIDE SEQUENCE [LARGE SCALE GENOMIC DNA]</scope>
    <source>
        <strain evidence="1 2">Re31</strain>
    </source>
</reference>
<organism evidence="1 2">
    <name type="scientific">Ureibacillus galli</name>
    <dbReference type="NCBI Taxonomy" id="2762222"/>
    <lineage>
        <taxon>Bacteria</taxon>
        <taxon>Bacillati</taxon>
        <taxon>Bacillota</taxon>
        <taxon>Bacilli</taxon>
        <taxon>Bacillales</taxon>
        <taxon>Caryophanaceae</taxon>
        <taxon>Ureibacillus</taxon>
    </lineage>
</organism>
<keyword evidence="2" id="KW-1185">Reference proteome</keyword>
<proteinExistence type="predicted"/>